<evidence type="ECO:0000313" key="6">
    <source>
        <dbReference type="WBParaSite" id="GPUH_0000493801-mRNA-1"/>
    </source>
</evidence>
<dbReference type="Proteomes" id="UP000271098">
    <property type="component" value="Unassembled WGS sequence"/>
</dbReference>
<dbReference type="WBParaSite" id="GPUH_0000493801-mRNA-1">
    <property type="protein sequence ID" value="GPUH_0000493801-mRNA-1"/>
    <property type="gene ID" value="GPUH_0000493801"/>
</dbReference>
<dbReference type="Gene3D" id="1.20.1070.10">
    <property type="entry name" value="Rhodopsin 7-helix transmembrane proteins"/>
    <property type="match status" value="1"/>
</dbReference>
<name>A0A183D890_9BILA</name>
<evidence type="ECO:0000313" key="5">
    <source>
        <dbReference type="Proteomes" id="UP000271098"/>
    </source>
</evidence>
<feature type="transmembrane region" description="Helical" evidence="2">
    <location>
        <begin position="43"/>
        <end position="63"/>
    </location>
</feature>
<evidence type="ECO:0000256" key="2">
    <source>
        <dbReference type="SAM" id="Phobius"/>
    </source>
</evidence>
<keyword evidence="5" id="KW-1185">Reference proteome</keyword>
<protein>
    <submittedName>
        <fullName evidence="6">G_PROTEIN_RECEP_F1_2 domain-containing protein</fullName>
    </submittedName>
</protein>
<keyword evidence="2" id="KW-0472">Membrane</keyword>
<dbReference type="EMBL" id="UYRT01009842">
    <property type="protein sequence ID" value="VDK48174.1"/>
    <property type="molecule type" value="Genomic_DNA"/>
</dbReference>
<proteinExistence type="predicted"/>
<gene>
    <name evidence="4" type="ORF">GPUH_LOCUS4930</name>
</gene>
<evidence type="ECO:0000256" key="1">
    <source>
        <dbReference type="SAM" id="MobiDB-lite"/>
    </source>
</evidence>
<accession>A0A183D890</accession>
<reference evidence="6" key="1">
    <citation type="submission" date="2016-06" db="UniProtKB">
        <authorList>
            <consortium name="WormBaseParasite"/>
        </authorList>
    </citation>
    <scope>IDENTIFICATION</scope>
</reference>
<feature type="chain" id="PRO_5043138640" evidence="3">
    <location>
        <begin position="20"/>
        <end position="161"/>
    </location>
</feature>
<evidence type="ECO:0000313" key="4">
    <source>
        <dbReference type="EMBL" id="VDK48174.1"/>
    </source>
</evidence>
<organism evidence="6">
    <name type="scientific">Gongylonema pulchrum</name>
    <dbReference type="NCBI Taxonomy" id="637853"/>
    <lineage>
        <taxon>Eukaryota</taxon>
        <taxon>Metazoa</taxon>
        <taxon>Ecdysozoa</taxon>
        <taxon>Nematoda</taxon>
        <taxon>Chromadorea</taxon>
        <taxon>Rhabditida</taxon>
        <taxon>Spirurina</taxon>
        <taxon>Spiruromorpha</taxon>
        <taxon>Spiruroidea</taxon>
        <taxon>Gongylonematidae</taxon>
        <taxon>Gongylonema</taxon>
    </lineage>
</organism>
<sequence length="161" mass="18747">MLFNTLLLSLCAYFLSIAGQTFVEIAVFWTRDREGAAQLARWFQLARIVAFLDPVINPILVALRTPTMRAKLRRCCRRIAKALLRFCCPLRRKPVKDRKRKSKMTYASVGTAESSNSHHSRNSDDVSTKVFCVHNPYAHRYLFLSELIKTNLKIWLTWRRS</sequence>
<feature type="region of interest" description="Disordered" evidence="1">
    <location>
        <begin position="98"/>
        <end position="123"/>
    </location>
</feature>
<keyword evidence="3" id="KW-0732">Signal</keyword>
<dbReference type="OrthoDB" id="5854682at2759"/>
<keyword evidence="2" id="KW-1133">Transmembrane helix</keyword>
<dbReference type="AlphaFoldDB" id="A0A183D890"/>
<evidence type="ECO:0000256" key="3">
    <source>
        <dbReference type="SAM" id="SignalP"/>
    </source>
</evidence>
<reference evidence="4 5" key="2">
    <citation type="submission" date="2018-11" db="EMBL/GenBank/DDBJ databases">
        <authorList>
            <consortium name="Pathogen Informatics"/>
        </authorList>
    </citation>
    <scope>NUCLEOTIDE SEQUENCE [LARGE SCALE GENOMIC DNA]</scope>
</reference>
<keyword evidence="2" id="KW-0812">Transmembrane</keyword>
<feature type="signal peptide" evidence="3">
    <location>
        <begin position="1"/>
        <end position="19"/>
    </location>
</feature>